<dbReference type="Proteomes" id="UP001358586">
    <property type="component" value="Chromosome 1"/>
</dbReference>
<accession>A0ABR0R2Z9</accession>
<gene>
    <name evidence="1" type="ORF">PVK06_002206</name>
</gene>
<reference evidence="1 2" key="1">
    <citation type="submission" date="2023-03" db="EMBL/GenBank/DDBJ databases">
        <title>WGS of Gossypium arboreum.</title>
        <authorList>
            <person name="Yu D."/>
        </authorList>
    </citation>
    <scope>NUCLEOTIDE SEQUENCE [LARGE SCALE GENOMIC DNA]</scope>
    <source>
        <tissue evidence="1">Leaf</tissue>
    </source>
</reference>
<comment type="caution">
    <text evidence="1">The sequence shown here is derived from an EMBL/GenBank/DDBJ whole genome shotgun (WGS) entry which is preliminary data.</text>
</comment>
<sequence>MLLGESVSDSNSFSTRAAKTQAFRARGDNPNNLVIPDLDKVVEGEKARTESQKQLEDRCSTTAFRKRNHDALYQYFKSPIHYSHAGKCHKKLLRRGNDW</sequence>
<proteinExistence type="predicted"/>
<evidence type="ECO:0000313" key="2">
    <source>
        <dbReference type="Proteomes" id="UP001358586"/>
    </source>
</evidence>
<dbReference type="EMBL" id="JARKNE010000001">
    <property type="protein sequence ID" value="KAK5845953.1"/>
    <property type="molecule type" value="Genomic_DNA"/>
</dbReference>
<evidence type="ECO:0000313" key="1">
    <source>
        <dbReference type="EMBL" id="KAK5845953.1"/>
    </source>
</evidence>
<keyword evidence="2" id="KW-1185">Reference proteome</keyword>
<protein>
    <submittedName>
        <fullName evidence="1">Uncharacterized protein</fullName>
    </submittedName>
</protein>
<name>A0ABR0R2Z9_GOSAR</name>
<organism evidence="1 2">
    <name type="scientific">Gossypium arboreum</name>
    <name type="common">Tree cotton</name>
    <name type="synonym">Gossypium nanking</name>
    <dbReference type="NCBI Taxonomy" id="29729"/>
    <lineage>
        <taxon>Eukaryota</taxon>
        <taxon>Viridiplantae</taxon>
        <taxon>Streptophyta</taxon>
        <taxon>Embryophyta</taxon>
        <taxon>Tracheophyta</taxon>
        <taxon>Spermatophyta</taxon>
        <taxon>Magnoliopsida</taxon>
        <taxon>eudicotyledons</taxon>
        <taxon>Gunneridae</taxon>
        <taxon>Pentapetalae</taxon>
        <taxon>rosids</taxon>
        <taxon>malvids</taxon>
        <taxon>Malvales</taxon>
        <taxon>Malvaceae</taxon>
        <taxon>Malvoideae</taxon>
        <taxon>Gossypium</taxon>
    </lineage>
</organism>